<dbReference type="GO" id="GO:0016747">
    <property type="term" value="F:acyltransferase activity, transferring groups other than amino-acyl groups"/>
    <property type="evidence" value="ECO:0007669"/>
    <property type="project" value="InterPro"/>
</dbReference>
<dbReference type="Proteomes" id="UP000655287">
    <property type="component" value="Unassembled WGS sequence"/>
</dbReference>
<evidence type="ECO:0000259" key="1">
    <source>
        <dbReference type="PROSITE" id="PS51186"/>
    </source>
</evidence>
<gene>
    <name evidence="2" type="ORF">Sru01_07400</name>
</gene>
<accession>A0A919QYQ6</accession>
<comment type="caution">
    <text evidence="2">The sequence shown here is derived from an EMBL/GenBank/DDBJ whole genome shotgun (WGS) entry which is preliminary data.</text>
</comment>
<reference evidence="2" key="1">
    <citation type="submission" date="2021-01" db="EMBL/GenBank/DDBJ databases">
        <title>Whole genome shotgun sequence of Sphaerisporangium rufum NBRC 109079.</title>
        <authorList>
            <person name="Komaki H."/>
            <person name="Tamura T."/>
        </authorList>
    </citation>
    <scope>NUCLEOTIDE SEQUENCE</scope>
    <source>
        <strain evidence="2">NBRC 109079</strain>
    </source>
</reference>
<feature type="domain" description="N-acetyltransferase" evidence="1">
    <location>
        <begin position="9"/>
        <end position="203"/>
    </location>
</feature>
<dbReference type="InterPro" id="IPR000182">
    <property type="entry name" value="GNAT_dom"/>
</dbReference>
<proteinExistence type="predicted"/>
<dbReference type="AlphaFoldDB" id="A0A919QYQ6"/>
<sequence>MLPMPGSEVSVVPANEASWDDLQAVFGRGAAARCQCRRIKLGDRDWYAMPVEERAHRLRAETDCGNPEADGTTGMVAYLDGVPVGWVAVEPRAGYRRLRGSPVPWAGRAEDPDDPDVWAIVCFAIRPGYRGQGLTRPLAEAAVEYARARGAKAVEGYPMIPHPGQTVSWGEMNVGSRNTFVAAGFHQVSHPTTRRVVMRIDLDQR</sequence>
<dbReference type="CDD" id="cd04301">
    <property type="entry name" value="NAT_SF"/>
    <property type="match status" value="1"/>
</dbReference>
<protein>
    <submittedName>
        <fullName evidence="2">N-acetyltransferase</fullName>
    </submittedName>
</protein>
<keyword evidence="3" id="KW-1185">Reference proteome</keyword>
<evidence type="ECO:0000313" key="3">
    <source>
        <dbReference type="Proteomes" id="UP000655287"/>
    </source>
</evidence>
<dbReference type="SUPFAM" id="SSF55729">
    <property type="entry name" value="Acyl-CoA N-acyltransferases (Nat)"/>
    <property type="match status" value="1"/>
</dbReference>
<name>A0A919QYQ6_9ACTN</name>
<dbReference type="InterPro" id="IPR016181">
    <property type="entry name" value="Acyl_CoA_acyltransferase"/>
</dbReference>
<evidence type="ECO:0000313" key="2">
    <source>
        <dbReference type="EMBL" id="GII75758.1"/>
    </source>
</evidence>
<dbReference type="PROSITE" id="PS51186">
    <property type="entry name" value="GNAT"/>
    <property type="match status" value="1"/>
</dbReference>
<dbReference type="EMBL" id="BOOU01000012">
    <property type="protein sequence ID" value="GII75758.1"/>
    <property type="molecule type" value="Genomic_DNA"/>
</dbReference>
<dbReference type="Pfam" id="PF00583">
    <property type="entry name" value="Acetyltransf_1"/>
    <property type="match status" value="1"/>
</dbReference>
<dbReference type="Gene3D" id="3.40.630.30">
    <property type="match status" value="1"/>
</dbReference>
<organism evidence="2 3">
    <name type="scientific">Sphaerisporangium rufum</name>
    <dbReference type="NCBI Taxonomy" id="1381558"/>
    <lineage>
        <taxon>Bacteria</taxon>
        <taxon>Bacillati</taxon>
        <taxon>Actinomycetota</taxon>
        <taxon>Actinomycetes</taxon>
        <taxon>Streptosporangiales</taxon>
        <taxon>Streptosporangiaceae</taxon>
        <taxon>Sphaerisporangium</taxon>
    </lineage>
</organism>